<organism evidence="1 2">
    <name type="scientific">Sclerotinia nivalis</name>
    <dbReference type="NCBI Taxonomy" id="352851"/>
    <lineage>
        <taxon>Eukaryota</taxon>
        <taxon>Fungi</taxon>
        <taxon>Dikarya</taxon>
        <taxon>Ascomycota</taxon>
        <taxon>Pezizomycotina</taxon>
        <taxon>Leotiomycetes</taxon>
        <taxon>Helotiales</taxon>
        <taxon>Sclerotiniaceae</taxon>
        <taxon>Sclerotinia</taxon>
    </lineage>
</organism>
<dbReference type="Proteomes" id="UP001152300">
    <property type="component" value="Unassembled WGS sequence"/>
</dbReference>
<name>A0A9X0AFT4_9HELO</name>
<accession>A0A9X0AFT4</accession>
<dbReference type="OrthoDB" id="3552270at2759"/>
<gene>
    <name evidence="1" type="ORF">OCU04_010472</name>
</gene>
<evidence type="ECO:0000313" key="1">
    <source>
        <dbReference type="EMBL" id="KAJ8060118.1"/>
    </source>
</evidence>
<dbReference type="EMBL" id="JAPEIS010000013">
    <property type="protein sequence ID" value="KAJ8060118.1"/>
    <property type="molecule type" value="Genomic_DNA"/>
</dbReference>
<sequence>MPLSTTSRRQAAVQINKSIRKSKHKESEILKKEFSDVFGIIIDSAKDIPMIPTTLTDRTETPRSDDGLFFYSPNLAGTPLSDEDLFFNSRNVAASLHNDMQKLSWEGLGKLYEWSDMYEAHRSCWGFTTAWTTSDLTALALTIHSRSAMNNEILTTEFIAFYRLAFMAWRIDDSIHQQIETEMMEKQSPQSCASRLALRRLPIRLISIHNHNIRILSTIITEEYFYSFKKDSPSSSSKLHVHIKSISVADYTLAEMKDLAKELLNTKEQVGPLEAIHILP</sequence>
<keyword evidence="2" id="KW-1185">Reference proteome</keyword>
<evidence type="ECO:0000313" key="2">
    <source>
        <dbReference type="Proteomes" id="UP001152300"/>
    </source>
</evidence>
<protein>
    <submittedName>
        <fullName evidence="1">Uncharacterized protein</fullName>
    </submittedName>
</protein>
<dbReference type="AlphaFoldDB" id="A0A9X0AFT4"/>
<comment type="caution">
    <text evidence="1">The sequence shown here is derived from an EMBL/GenBank/DDBJ whole genome shotgun (WGS) entry which is preliminary data.</text>
</comment>
<proteinExistence type="predicted"/>
<reference evidence="1" key="1">
    <citation type="submission" date="2022-11" db="EMBL/GenBank/DDBJ databases">
        <title>Genome Resource of Sclerotinia nivalis Strain SnTB1, a Plant Pathogen Isolated from American Ginseng.</title>
        <authorList>
            <person name="Fan S."/>
        </authorList>
    </citation>
    <scope>NUCLEOTIDE SEQUENCE</scope>
    <source>
        <strain evidence="1">SnTB1</strain>
    </source>
</reference>